<keyword evidence="2" id="KW-1185">Reference proteome</keyword>
<reference evidence="1 2" key="1">
    <citation type="submission" date="2018-11" db="EMBL/GenBank/DDBJ databases">
        <title>Erythrobacter spongiae sp. nov., isolated from a marine sponge.</title>
        <authorList>
            <person name="Zhuang L."/>
            <person name="Luo L."/>
        </authorList>
    </citation>
    <scope>NUCLEOTIDE SEQUENCE [LARGE SCALE GENOMIC DNA]</scope>
    <source>
        <strain evidence="1 2">HN-E23</strain>
    </source>
</reference>
<dbReference type="RefSeq" id="WP_123877975.1">
    <property type="nucleotide sequence ID" value="NZ_RPFZ01000001.1"/>
</dbReference>
<dbReference type="Pfam" id="PF14354">
    <property type="entry name" value="Lar_restr_allev"/>
    <property type="match status" value="1"/>
</dbReference>
<name>A0A3N5CNG4_9SPHN</name>
<dbReference type="Proteomes" id="UP000275232">
    <property type="component" value="Unassembled WGS sequence"/>
</dbReference>
<proteinExistence type="predicted"/>
<organism evidence="1 2">
    <name type="scientific">Aurantiacibacter spongiae</name>
    <dbReference type="NCBI Taxonomy" id="2488860"/>
    <lineage>
        <taxon>Bacteria</taxon>
        <taxon>Pseudomonadati</taxon>
        <taxon>Pseudomonadota</taxon>
        <taxon>Alphaproteobacteria</taxon>
        <taxon>Sphingomonadales</taxon>
        <taxon>Erythrobacteraceae</taxon>
        <taxon>Aurantiacibacter</taxon>
    </lineage>
</organism>
<evidence type="ECO:0000313" key="2">
    <source>
        <dbReference type="Proteomes" id="UP000275232"/>
    </source>
</evidence>
<dbReference type="EMBL" id="RPFZ01000001">
    <property type="protein sequence ID" value="RPF70474.1"/>
    <property type="molecule type" value="Genomic_DNA"/>
</dbReference>
<accession>A0A3N5CNG4</accession>
<gene>
    <name evidence="1" type="ORF">EG799_01640</name>
</gene>
<evidence type="ECO:0008006" key="3">
    <source>
        <dbReference type="Google" id="ProtNLM"/>
    </source>
</evidence>
<comment type="caution">
    <text evidence="1">The sequence shown here is derived from an EMBL/GenBank/DDBJ whole genome shotgun (WGS) entry which is preliminary data.</text>
</comment>
<dbReference type="OrthoDB" id="6631093at2"/>
<sequence>MTQPTNTTDSALVACPFCETEFPPVVAADDNGDCVICTGCSALGPSRQTREEAITAWNTRTTTDATERSSENARLRSGVIGDVLAEVEKAVAKFPTWPTRIIDAGNVVTEEAGELAKACLQVTYEPHKETLEGVRMEAIQTAAMCLRFLASIDRYNCSPAEQHEQPVSALFARAALEPSTSTEGERA</sequence>
<evidence type="ECO:0000313" key="1">
    <source>
        <dbReference type="EMBL" id="RPF70474.1"/>
    </source>
</evidence>
<dbReference type="AlphaFoldDB" id="A0A3N5CNG4"/>
<protein>
    <recommendedName>
        <fullName evidence="3">Restriction alleviation protein, Lar family</fullName>
    </recommendedName>
</protein>